<organism evidence="2 3">
    <name type="scientific">Macrococcus carouselicus</name>
    <dbReference type="NCBI Taxonomy" id="69969"/>
    <lineage>
        <taxon>Bacteria</taxon>
        <taxon>Bacillati</taxon>
        <taxon>Bacillota</taxon>
        <taxon>Bacilli</taxon>
        <taxon>Bacillales</taxon>
        <taxon>Staphylococcaceae</taxon>
        <taxon>Macrococcus</taxon>
    </lineage>
</organism>
<comment type="caution">
    <text evidence="2">The sequence shown here is derived from an EMBL/GenBank/DDBJ whole genome shotgun (WGS) entry which is preliminary data.</text>
</comment>
<accession>A0A9Q8FRL5</accession>
<dbReference type="Gene3D" id="3.30.1380.10">
    <property type="match status" value="1"/>
</dbReference>
<dbReference type="InterPro" id="IPR052179">
    <property type="entry name" value="DD-CPase-like"/>
</dbReference>
<dbReference type="Pfam" id="PF02557">
    <property type="entry name" value="VanY"/>
    <property type="match status" value="1"/>
</dbReference>
<dbReference type="Proteomes" id="UP000295280">
    <property type="component" value="Unassembled WGS sequence"/>
</dbReference>
<evidence type="ECO:0000259" key="1">
    <source>
        <dbReference type="Pfam" id="PF02557"/>
    </source>
</evidence>
<feature type="domain" description="D-alanyl-D-alanine carboxypeptidase-like core" evidence="1">
    <location>
        <begin position="105"/>
        <end position="235"/>
    </location>
</feature>
<keyword evidence="2" id="KW-0645">Protease</keyword>
<dbReference type="GO" id="GO:0006508">
    <property type="term" value="P:proteolysis"/>
    <property type="evidence" value="ECO:0007669"/>
    <property type="project" value="InterPro"/>
</dbReference>
<dbReference type="OrthoDB" id="9792074at2"/>
<sequence>MRDMNQQRSSNLIASNICENLKAEHQQRCSVFFNIFAIMTQKRGMKMKRILAGLISLSVLATGHEAEAASCKINVSYNKQFYKIEGLPIANKQYGMAKSYHPGANKTMIRSYQKMRAAALKKGIVLDVVGTPGAYGYRSYAVQKQLYNDYINLYGFSYASKISAKPGTSEHQLGLAMDIRDGTNYGTLNTAFEYTAASKFIRENGQRYGFIVRYLKGKEAITGFMYEPWHIRYVGVTHATRIKKDNITLEEYLGIAGRRKLSAGQYQVNGALCKYKR</sequence>
<dbReference type="EMBL" id="SCWD01000001">
    <property type="protein sequence ID" value="TDM04491.1"/>
    <property type="molecule type" value="Genomic_DNA"/>
</dbReference>
<proteinExistence type="predicted"/>
<dbReference type="AlphaFoldDB" id="A0A9Q8FRL5"/>
<protein>
    <submittedName>
        <fullName evidence="2">D-alanyl-D-alanine carboxypeptidase family protein</fullName>
    </submittedName>
</protein>
<keyword evidence="3" id="KW-1185">Reference proteome</keyword>
<gene>
    <name evidence="2" type="ORF">ERX40_04790</name>
</gene>
<name>A0A9Q8FRL5_9STAP</name>
<evidence type="ECO:0000313" key="3">
    <source>
        <dbReference type="Proteomes" id="UP000295280"/>
    </source>
</evidence>
<dbReference type="InterPro" id="IPR058193">
    <property type="entry name" value="VanY/YodJ_core_dom"/>
</dbReference>
<dbReference type="InterPro" id="IPR003709">
    <property type="entry name" value="VanY-like_core_dom"/>
</dbReference>
<dbReference type="GO" id="GO:0004180">
    <property type="term" value="F:carboxypeptidase activity"/>
    <property type="evidence" value="ECO:0007669"/>
    <property type="project" value="UniProtKB-KW"/>
</dbReference>
<dbReference type="CDD" id="cd14852">
    <property type="entry name" value="LD-carboxypeptidase"/>
    <property type="match status" value="1"/>
</dbReference>
<keyword evidence="2" id="KW-0378">Hydrolase</keyword>
<reference evidence="2 3" key="1">
    <citation type="submission" date="2019-01" db="EMBL/GenBank/DDBJ databases">
        <title>Draft genome sequences of the type strains of six Macrococcus species.</title>
        <authorList>
            <person name="Mazhar S."/>
            <person name="Altermann E."/>
            <person name="Hill C."/>
            <person name="Mcauliffe O."/>
        </authorList>
    </citation>
    <scope>NUCLEOTIDE SEQUENCE [LARGE SCALE GENOMIC DNA]</scope>
    <source>
        <strain evidence="2 3">ATCC 51828</strain>
    </source>
</reference>
<dbReference type="PANTHER" id="PTHR34385">
    <property type="entry name" value="D-ALANYL-D-ALANINE CARBOXYPEPTIDASE"/>
    <property type="match status" value="1"/>
</dbReference>
<dbReference type="SUPFAM" id="SSF55166">
    <property type="entry name" value="Hedgehog/DD-peptidase"/>
    <property type="match status" value="1"/>
</dbReference>
<dbReference type="PANTHER" id="PTHR34385:SF1">
    <property type="entry name" value="PEPTIDOGLYCAN L-ALANYL-D-GLUTAMATE ENDOPEPTIDASE CWLK"/>
    <property type="match status" value="1"/>
</dbReference>
<keyword evidence="2" id="KW-0121">Carboxypeptidase</keyword>
<dbReference type="InterPro" id="IPR009045">
    <property type="entry name" value="Zn_M74/Hedgehog-like"/>
</dbReference>
<evidence type="ECO:0000313" key="2">
    <source>
        <dbReference type="EMBL" id="TDM04491.1"/>
    </source>
</evidence>